<dbReference type="EMBL" id="JADJNC010000021">
    <property type="protein sequence ID" value="MBK7424002.1"/>
    <property type="molecule type" value="Genomic_DNA"/>
</dbReference>
<dbReference type="PROSITE" id="PS51118">
    <property type="entry name" value="HTH_HXLR"/>
    <property type="match status" value="1"/>
</dbReference>
<evidence type="ECO:0000259" key="4">
    <source>
        <dbReference type="PROSITE" id="PS51118"/>
    </source>
</evidence>
<sequence>MSNPSVHQMVESIIGCKWSLTVLSLVRKGVRRPGEMEHAIDGLSGKVLNERLAKLVRFGILDKTSFPEVPPRVEYDLTAFGRHFITLIDQVDELQQTLGRRTVQRSGNAKSR</sequence>
<dbReference type="PANTHER" id="PTHR33204">
    <property type="entry name" value="TRANSCRIPTIONAL REGULATOR, MARR FAMILY"/>
    <property type="match status" value="1"/>
</dbReference>
<dbReference type="PANTHER" id="PTHR33204:SF37">
    <property type="entry name" value="HTH-TYPE TRANSCRIPTIONAL REGULATOR YODB"/>
    <property type="match status" value="1"/>
</dbReference>
<reference evidence="5" key="1">
    <citation type="submission" date="2020-10" db="EMBL/GenBank/DDBJ databases">
        <title>Connecting structure to function with the recovery of over 1000 high-quality activated sludge metagenome-assembled genomes encoding full-length rRNA genes using long-read sequencing.</title>
        <authorList>
            <person name="Singleton C.M."/>
            <person name="Petriglieri F."/>
            <person name="Kristensen J.M."/>
            <person name="Kirkegaard R.H."/>
            <person name="Michaelsen T.Y."/>
            <person name="Andersen M.H."/>
            <person name="Karst S.M."/>
            <person name="Dueholm M.S."/>
            <person name="Nielsen P.H."/>
            <person name="Albertsen M."/>
        </authorList>
    </citation>
    <scope>NUCLEOTIDE SEQUENCE</scope>
    <source>
        <strain evidence="5">EsbW_18-Q3-R4-48_MAXAC.044</strain>
    </source>
</reference>
<keyword evidence="3" id="KW-0804">Transcription</keyword>
<comment type="caution">
    <text evidence="5">The sequence shown here is derived from an EMBL/GenBank/DDBJ whole genome shotgun (WGS) entry which is preliminary data.</text>
</comment>
<evidence type="ECO:0000256" key="1">
    <source>
        <dbReference type="ARBA" id="ARBA00023015"/>
    </source>
</evidence>
<dbReference type="Pfam" id="PF01638">
    <property type="entry name" value="HxlR"/>
    <property type="match status" value="1"/>
</dbReference>
<dbReference type="InterPro" id="IPR036388">
    <property type="entry name" value="WH-like_DNA-bd_sf"/>
</dbReference>
<dbReference type="GO" id="GO:0003677">
    <property type="term" value="F:DNA binding"/>
    <property type="evidence" value="ECO:0007669"/>
    <property type="project" value="UniProtKB-KW"/>
</dbReference>
<keyword evidence="2" id="KW-0238">DNA-binding</keyword>
<dbReference type="InterPro" id="IPR002577">
    <property type="entry name" value="HTH_HxlR"/>
</dbReference>
<evidence type="ECO:0000313" key="6">
    <source>
        <dbReference type="Proteomes" id="UP000886602"/>
    </source>
</evidence>
<accession>A0A9D7FE66</accession>
<evidence type="ECO:0000313" key="5">
    <source>
        <dbReference type="EMBL" id="MBK7424002.1"/>
    </source>
</evidence>
<proteinExistence type="predicted"/>
<dbReference type="SUPFAM" id="SSF46785">
    <property type="entry name" value="Winged helix' DNA-binding domain"/>
    <property type="match status" value="1"/>
</dbReference>
<dbReference type="InterPro" id="IPR036390">
    <property type="entry name" value="WH_DNA-bd_sf"/>
</dbReference>
<evidence type="ECO:0000256" key="2">
    <source>
        <dbReference type="ARBA" id="ARBA00023125"/>
    </source>
</evidence>
<feature type="domain" description="HTH hxlR-type" evidence="4">
    <location>
        <begin position="3"/>
        <end position="103"/>
    </location>
</feature>
<organism evidence="5 6">
    <name type="scientific">Candidatus Propionivibrio dominans</name>
    <dbReference type="NCBI Taxonomy" id="2954373"/>
    <lineage>
        <taxon>Bacteria</taxon>
        <taxon>Pseudomonadati</taxon>
        <taxon>Pseudomonadota</taxon>
        <taxon>Betaproteobacteria</taxon>
        <taxon>Rhodocyclales</taxon>
        <taxon>Rhodocyclaceae</taxon>
        <taxon>Propionivibrio</taxon>
    </lineage>
</organism>
<dbReference type="AlphaFoldDB" id="A0A9D7FE66"/>
<evidence type="ECO:0000256" key="3">
    <source>
        <dbReference type="ARBA" id="ARBA00023163"/>
    </source>
</evidence>
<keyword evidence="1" id="KW-0805">Transcription regulation</keyword>
<gene>
    <name evidence="5" type="ORF">IPJ48_13385</name>
</gene>
<protein>
    <submittedName>
        <fullName evidence="5">Helix-turn-helix transcriptional regulator</fullName>
    </submittedName>
</protein>
<name>A0A9D7FE66_9RHOO</name>
<dbReference type="Gene3D" id="1.10.10.10">
    <property type="entry name" value="Winged helix-like DNA-binding domain superfamily/Winged helix DNA-binding domain"/>
    <property type="match status" value="1"/>
</dbReference>
<dbReference type="Proteomes" id="UP000886602">
    <property type="component" value="Unassembled WGS sequence"/>
</dbReference>